<dbReference type="RefSeq" id="WP_039643388.1">
    <property type="nucleotide sequence ID" value="NZ_JXBL01000001.1"/>
</dbReference>
<protein>
    <submittedName>
        <fullName evidence="1">Uncharacterized protein</fullName>
    </submittedName>
</protein>
<evidence type="ECO:0000313" key="2">
    <source>
        <dbReference type="Proteomes" id="UP000031433"/>
    </source>
</evidence>
<keyword evidence="2" id="KW-1185">Reference proteome</keyword>
<accession>A0A0C1TL57</accession>
<dbReference type="EMBL" id="JXBL01000001">
    <property type="protein sequence ID" value="KIE41604.1"/>
    <property type="molecule type" value="Genomic_DNA"/>
</dbReference>
<organism evidence="1 2">
    <name type="scientific">Geobacter soli</name>
    <dbReference type="NCBI Taxonomy" id="1510391"/>
    <lineage>
        <taxon>Bacteria</taxon>
        <taxon>Pseudomonadati</taxon>
        <taxon>Thermodesulfobacteriota</taxon>
        <taxon>Desulfuromonadia</taxon>
        <taxon>Geobacterales</taxon>
        <taxon>Geobacteraceae</taxon>
        <taxon>Geobacter</taxon>
    </lineage>
</organism>
<proteinExistence type="predicted"/>
<dbReference type="Proteomes" id="UP000031433">
    <property type="component" value="Unassembled WGS sequence"/>
</dbReference>
<reference evidence="1 2" key="1">
    <citation type="submission" date="2015-01" db="EMBL/GenBank/DDBJ databases">
        <title>Genome sequence of the anaerobic bacterium Geobacter soli GSS01, a dissimilatory Fe(III) reducer from soil.</title>
        <authorList>
            <person name="Yang G."/>
            <person name="Zhou S."/>
        </authorList>
    </citation>
    <scope>NUCLEOTIDE SEQUENCE [LARGE SCALE GENOMIC DNA]</scope>
    <source>
        <strain evidence="1 2">GSS01</strain>
    </source>
</reference>
<name>A0A0C1TL57_9BACT</name>
<dbReference type="AlphaFoldDB" id="A0A0C1TL57"/>
<sequence length="136" mass="15316">MMLADMHEACEQCRFAYARIDTECWGEASSRRVMCPICGWTKYEEQIWTFALPTIVKRSVVRGCGAYRLIPPGGFSGYNAFHVPPSREVVAHIRQLLDSGWKGYLTLWDEEKGKARLLAGHPLQKFEIPAGGDPSP</sequence>
<gene>
    <name evidence="1" type="ORF">SE37_02645</name>
</gene>
<evidence type="ECO:0000313" key="1">
    <source>
        <dbReference type="EMBL" id="KIE41604.1"/>
    </source>
</evidence>
<comment type="caution">
    <text evidence="1">The sequence shown here is derived from an EMBL/GenBank/DDBJ whole genome shotgun (WGS) entry which is preliminary data.</text>
</comment>